<dbReference type="PANTHER" id="PTHR21716">
    <property type="entry name" value="TRANSMEMBRANE PROTEIN"/>
    <property type="match status" value="1"/>
</dbReference>
<sequence length="358" mass="39350">MKSTNWLSIAALITSILILLSLKEILILFFAAIILSMALCTVIGKIRSIFSIPRWAAFGITLISIILILSISIVIIIPQFSSEFEELINQIPSAVSKLWELSINTFFDITEIIYKDNIPELADRSLLTNKLSIIPDSASLANGVTESITKIISLASNVGIGIIQLFFIISVGLMITLQPNSYREVAILLVPSFYRRRARNILYKCGNSLSSWMAGVLLSSIFVAILSSIGLYLLGIKLVIANALIAGVLNVIPNVGPTISTIFPMSVALLDTPWKSLAVLGLYIVIQNIESYIITPSIMQKQVKLLPGLTITAQFLFTIILGPLGLLLAIPMAVVIQVFFREVIIHDILERNYFTNKS</sequence>
<keyword evidence="3 6" id="KW-0812">Transmembrane</keyword>
<proteinExistence type="inferred from homology"/>
<keyword evidence="4 6" id="KW-1133">Transmembrane helix</keyword>
<dbReference type="EMBL" id="QJUE01000002">
    <property type="protein sequence ID" value="PYE02877.1"/>
    <property type="molecule type" value="Genomic_DNA"/>
</dbReference>
<evidence type="ECO:0000256" key="1">
    <source>
        <dbReference type="ARBA" id="ARBA00004141"/>
    </source>
</evidence>
<dbReference type="GO" id="GO:0016020">
    <property type="term" value="C:membrane"/>
    <property type="evidence" value="ECO:0007669"/>
    <property type="project" value="UniProtKB-SubCell"/>
</dbReference>
<name>A0A318QZX7_PROMR</name>
<gene>
    <name evidence="7" type="ORF">DNJ73_03775</name>
</gene>
<dbReference type="Pfam" id="PF01594">
    <property type="entry name" value="AI-2E_transport"/>
    <property type="match status" value="1"/>
</dbReference>
<keyword evidence="5 6" id="KW-0472">Membrane</keyword>
<evidence type="ECO:0000256" key="6">
    <source>
        <dbReference type="SAM" id="Phobius"/>
    </source>
</evidence>
<feature type="transmembrane region" description="Helical" evidence="6">
    <location>
        <begin position="212"/>
        <end position="234"/>
    </location>
</feature>
<evidence type="ECO:0000256" key="3">
    <source>
        <dbReference type="ARBA" id="ARBA00022692"/>
    </source>
</evidence>
<dbReference type="GO" id="GO:0055085">
    <property type="term" value="P:transmembrane transport"/>
    <property type="evidence" value="ECO:0007669"/>
    <property type="project" value="TreeGrafter"/>
</dbReference>
<feature type="transmembrane region" description="Helical" evidence="6">
    <location>
        <begin position="154"/>
        <end position="175"/>
    </location>
</feature>
<evidence type="ECO:0000313" key="8">
    <source>
        <dbReference type="Proteomes" id="UP000247807"/>
    </source>
</evidence>
<accession>A0A318QZX7</accession>
<comment type="subcellular location">
    <subcellularLocation>
        <location evidence="1">Membrane</location>
        <topology evidence="1">Multi-pass membrane protein</topology>
    </subcellularLocation>
</comment>
<dbReference type="RefSeq" id="WP_158466374.1">
    <property type="nucleotide sequence ID" value="NZ_QJUE01000002.1"/>
</dbReference>
<dbReference type="AlphaFoldDB" id="A0A318QZX7"/>
<comment type="caution">
    <text evidence="7">The sequence shown here is derived from an EMBL/GenBank/DDBJ whole genome shotgun (WGS) entry which is preliminary data.</text>
</comment>
<feature type="transmembrane region" description="Helical" evidence="6">
    <location>
        <begin position="29"/>
        <end position="50"/>
    </location>
</feature>
<organism evidence="7 8">
    <name type="scientific">Prochlorococcus marinus XMU1408</name>
    <dbReference type="NCBI Taxonomy" id="2213228"/>
    <lineage>
        <taxon>Bacteria</taxon>
        <taxon>Bacillati</taxon>
        <taxon>Cyanobacteriota</taxon>
        <taxon>Cyanophyceae</taxon>
        <taxon>Synechococcales</taxon>
        <taxon>Prochlorococcaceae</taxon>
        <taxon>Prochlorococcus</taxon>
    </lineage>
</organism>
<feature type="transmembrane region" description="Helical" evidence="6">
    <location>
        <begin position="276"/>
        <end position="294"/>
    </location>
</feature>
<comment type="similarity">
    <text evidence="2">Belongs to the autoinducer-2 exporter (AI-2E) (TC 2.A.86) family.</text>
</comment>
<feature type="transmembrane region" description="Helical" evidence="6">
    <location>
        <begin position="56"/>
        <end position="77"/>
    </location>
</feature>
<reference evidence="7 8" key="1">
    <citation type="journal article" date="2018" name="Appl. Environ. Microbiol.">
        <title>Genome rearrangement shapes Prochlorococcus ecological adaptation.</title>
        <authorList>
            <person name="Yan W."/>
            <person name="Wei S."/>
            <person name="Wang Q."/>
            <person name="Xiao X."/>
            <person name="Zeng Q."/>
            <person name="Jiao N."/>
            <person name="Zhang R."/>
        </authorList>
    </citation>
    <scope>NUCLEOTIDE SEQUENCE [LARGE SCALE GENOMIC DNA]</scope>
    <source>
        <strain evidence="7 8">XMU1408</strain>
    </source>
</reference>
<evidence type="ECO:0000256" key="5">
    <source>
        <dbReference type="ARBA" id="ARBA00023136"/>
    </source>
</evidence>
<dbReference type="OrthoDB" id="506451at2"/>
<evidence type="ECO:0000256" key="4">
    <source>
        <dbReference type="ARBA" id="ARBA00022989"/>
    </source>
</evidence>
<protein>
    <submittedName>
        <fullName evidence="7">AI-2E family transporter</fullName>
    </submittedName>
</protein>
<feature type="transmembrane region" description="Helical" evidence="6">
    <location>
        <begin position="6"/>
        <end position="22"/>
    </location>
</feature>
<dbReference type="Proteomes" id="UP000247807">
    <property type="component" value="Unassembled WGS sequence"/>
</dbReference>
<dbReference type="InterPro" id="IPR002549">
    <property type="entry name" value="AI-2E-like"/>
</dbReference>
<evidence type="ECO:0000256" key="2">
    <source>
        <dbReference type="ARBA" id="ARBA00009773"/>
    </source>
</evidence>
<dbReference type="PANTHER" id="PTHR21716:SF62">
    <property type="entry name" value="TRANSPORT PROTEIN YDBI-RELATED"/>
    <property type="match status" value="1"/>
</dbReference>
<evidence type="ECO:0000313" key="7">
    <source>
        <dbReference type="EMBL" id="PYE02877.1"/>
    </source>
</evidence>
<feature type="transmembrane region" description="Helical" evidence="6">
    <location>
        <begin position="315"/>
        <end position="340"/>
    </location>
</feature>